<name>A0A8S5SJR4_9CAUD</name>
<reference evidence="1" key="1">
    <citation type="journal article" date="2021" name="Proc. Natl. Acad. Sci. U.S.A.">
        <title>A Catalog of Tens of Thousands of Viruses from Human Metagenomes Reveals Hidden Associations with Chronic Diseases.</title>
        <authorList>
            <person name="Tisza M.J."/>
            <person name="Buck C.B."/>
        </authorList>
    </citation>
    <scope>NUCLEOTIDE SEQUENCE</scope>
    <source>
        <strain evidence="1">Ctk5O4</strain>
    </source>
</reference>
<dbReference type="EMBL" id="BK032612">
    <property type="protein sequence ID" value="DAF51257.1"/>
    <property type="molecule type" value="Genomic_DNA"/>
</dbReference>
<proteinExistence type="predicted"/>
<protein>
    <submittedName>
        <fullName evidence="1">Uncharacterized protein</fullName>
    </submittedName>
</protein>
<sequence>MDQHLSVEQNYYEFILIEEMRKNLCKGTTLLKFTK</sequence>
<accession>A0A8S5SJR4</accession>
<evidence type="ECO:0000313" key="1">
    <source>
        <dbReference type="EMBL" id="DAF51257.1"/>
    </source>
</evidence>
<organism evidence="1">
    <name type="scientific">Siphoviridae sp. ctk5O4</name>
    <dbReference type="NCBI Taxonomy" id="2827921"/>
    <lineage>
        <taxon>Viruses</taxon>
        <taxon>Duplodnaviria</taxon>
        <taxon>Heunggongvirae</taxon>
        <taxon>Uroviricota</taxon>
        <taxon>Caudoviricetes</taxon>
    </lineage>
</organism>